<dbReference type="GO" id="GO:0005886">
    <property type="term" value="C:plasma membrane"/>
    <property type="evidence" value="ECO:0007669"/>
    <property type="project" value="UniProtKB-SubCell"/>
</dbReference>
<feature type="transmembrane region" description="Helical" evidence="6">
    <location>
        <begin position="95"/>
        <end position="121"/>
    </location>
</feature>
<feature type="domain" description="Sulfatase N-terminal" evidence="7">
    <location>
        <begin position="298"/>
        <end position="591"/>
    </location>
</feature>
<feature type="transmembrane region" description="Helical" evidence="6">
    <location>
        <begin position="58"/>
        <end position="83"/>
    </location>
</feature>
<evidence type="ECO:0000259" key="7">
    <source>
        <dbReference type="Pfam" id="PF00884"/>
    </source>
</evidence>
<keyword evidence="8" id="KW-0808">Transferase</keyword>
<dbReference type="InterPro" id="IPR017850">
    <property type="entry name" value="Alkaline_phosphatase_core_sf"/>
</dbReference>
<accession>A0A2S9SKV5</accession>
<dbReference type="CDD" id="cd16015">
    <property type="entry name" value="LTA_synthase"/>
    <property type="match status" value="1"/>
</dbReference>
<dbReference type="GO" id="GO:0016740">
    <property type="term" value="F:transferase activity"/>
    <property type="evidence" value="ECO:0007669"/>
    <property type="project" value="UniProtKB-KW"/>
</dbReference>
<dbReference type="InterPro" id="IPR050448">
    <property type="entry name" value="OpgB/LTA_synthase_biosynth"/>
</dbReference>
<keyword evidence="5 6" id="KW-0472">Membrane</keyword>
<keyword evidence="2" id="KW-1003">Cell membrane</keyword>
<feature type="transmembrane region" description="Helical" evidence="6">
    <location>
        <begin position="16"/>
        <end position="38"/>
    </location>
</feature>
<dbReference type="Pfam" id="PF00884">
    <property type="entry name" value="Sulfatase"/>
    <property type="match status" value="1"/>
</dbReference>
<keyword evidence="3 6" id="KW-0812">Transmembrane</keyword>
<evidence type="ECO:0000256" key="3">
    <source>
        <dbReference type="ARBA" id="ARBA00022692"/>
    </source>
</evidence>
<comment type="caution">
    <text evidence="8">The sequence shown here is derived from an EMBL/GenBank/DDBJ whole genome shotgun (WGS) entry which is preliminary data.</text>
</comment>
<sequence>MNLSILSLTISSLKKLFLVYIIFLLFMSIFRVIFFIYYNELDSFTNFNFDMLNMLFLGFRLDLTVIGYIQVIPSFCLIFSYYLNSERVFYLFNKFLVYYLFIIFVIVSLLFVADFGFYSYFKDRLNILFFGLFEDDTVALLKTFWENYNVILILGVFFIYLVILFYIIKKIFQKDFTNQNFLKFIKIPVVFFLALLAFNFFIIRGTFGMYPLGKMIPNISQSEYINKMSQNSVRAFISANSVRNKFKKNKIDYIKETGFENNIERAFEIHKGTTNIDRENLLNNITYTTKKVDDEDYNIVVIMVESFGIPILKYQSEEFDIMGNLKKHFEEDILFSNIISEGDGTISSLEALFLNIPYRPNSFPFSQSKFAQTSFAFSPAFLYTNAGFNTSFIYGGDLTWRDLGKFVKFQSYDSVEGKQDVFASIKVTKEKSEYFHPWGIYDEYLYEHILNKLETSNKKEMILALSTNNHPPYDIPKNYETKIKSYSEDLKNHIIGDFDLAKQRFKSYGYALDSVGTFLDKFKKSKFKDNTIVVITADNNTIEGIMKYDDNPIFTSKNIPIYFYLPKKLKDRLEIDTSVAGSQKDIFPTLYNLTLKDTKYLSIGNNLFDKIYPHFGFNGSMIVNHGNEVRKLNSLKEKSEDELVNYYKASLAVTEYLIKRYDNKGNK</sequence>
<dbReference type="AlphaFoldDB" id="A0A2S9SKV5"/>
<evidence type="ECO:0000256" key="1">
    <source>
        <dbReference type="ARBA" id="ARBA00004651"/>
    </source>
</evidence>
<evidence type="ECO:0000256" key="4">
    <source>
        <dbReference type="ARBA" id="ARBA00022989"/>
    </source>
</evidence>
<gene>
    <name evidence="8" type="ORF">CJ669_08840</name>
</gene>
<protein>
    <submittedName>
        <fullName evidence="8">Phosphoglycerol transferase</fullName>
    </submittedName>
</protein>
<proteinExistence type="predicted"/>
<dbReference type="InterPro" id="IPR000917">
    <property type="entry name" value="Sulfatase_N"/>
</dbReference>
<evidence type="ECO:0000256" key="2">
    <source>
        <dbReference type="ARBA" id="ARBA00022475"/>
    </source>
</evidence>
<evidence type="ECO:0000256" key="5">
    <source>
        <dbReference type="ARBA" id="ARBA00023136"/>
    </source>
</evidence>
<keyword evidence="4 6" id="KW-1133">Transmembrane helix</keyword>
<evidence type="ECO:0000313" key="9">
    <source>
        <dbReference type="Proteomes" id="UP000239065"/>
    </source>
</evidence>
<organism evidence="8 9">
    <name type="scientific">Aliarcobacter cryaerophilus</name>
    <dbReference type="NCBI Taxonomy" id="28198"/>
    <lineage>
        <taxon>Bacteria</taxon>
        <taxon>Pseudomonadati</taxon>
        <taxon>Campylobacterota</taxon>
        <taxon>Epsilonproteobacteria</taxon>
        <taxon>Campylobacterales</taxon>
        <taxon>Arcobacteraceae</taxon>
        <taxon>Aliarcobacter</taxon>
    </lineage>
</organism>
<reference evidence="8 9" key="1">
    <citation type="submission" date="2017-09" db="EMBL/GenBank/DDBJ databases">
        <title>Reassesment of A. cryaerophilus.</title>
        <authorList>
            <person name="Perez-Cataluna A."/>
            <person name="Collado L."/>
            <person name="Salgado O."/>
            <person name="Lefinanco V."/>
            <person name="Figueras M.J."/>
        </authorList>
    </citation>
    <scope>NUCLEOTIDE SEQUENCE [LARGE SCALE GENOMIC DNA]</scope>
    <source>
        <strain evidence="8 9">LMG 9861</strain>
    </source>
</reference>
<evidence type="ECO:0000256" key="6">
    <source>
        <dbReference type="SAM" id="Phobius"/>
    </source>
</evidence>
<dbReference type="Gene3D" id="3.40.720.10">
    <property type="entry name" value="Alkaline Phosphatase, subunit A"/>
    <property type="match status" value="1"/>
</dbReference>
<feature type="transmembrane region" description="Helical" evidence="6">
    <location>
        <begin position="148"/>
        <end position="168"/>
    </location>
</feature>
<feature type="transmembrane region" description="Helical" evidence="6">
    <location>
        <begin position="189"/>
        <end position="212"/>
    </location>
</feature>
<dbReference type="EMBL" id="NXGJ01000012">
    <property type="protein sequence ID" value="PRM87210.1"/>
    <property type="molecule type" value="Genomic_DNA"/>
</dbReference>
<dbReference type="SUPFAM" id="SSF53649">
    <property type="entry name" value="Alkaline phosphatase-like"/>
    <property type="match status" value="1"/>
</dbReference>
<dbReference type="RefSeq" id="WP_105909613.1">
    <property type="nucleotide sequence ID" value="NZ_NXGJ01000012.1"/>
</dbReference>
<dbReference type="PANTHER" id="PTHR47371">
    <property type="entry name" value="LIPOTEICHOIC ACID SYNTHASE"/>
    <property type="match status" value="1"/>
</dbReference>
<evidence type="ECO:0000313" key="8">
    <source>
        <dbReference type="EMBL" id="PRM87210.1"/>
    </source>
</evidence>
<comment type="subcellular location">
    <subcellularLocation>
        <location evidence="1">Cell membrane</location>
        <topology evidence="1">Multi-pass membrane protein</topology>
    </subcellularLocation>
</comment>
<dbReference type="PANTHER" id="PTHR47371:SF3">
    <property type="entry name" value="PHOSPHOGLYCEROL TRANSFERASE I"/>
    <property type="match status" value="1"/>
</dbReference>
<name>A0A2S9SKV5_9BACT</name>
<dbReference type="Proteomes" id="UP000239065">
    <property type="component" value="Unassembled WGS sequence"/>
</dbReference>